<dbReference type="Proteomes" id="UP001500886">
    <property type="component" value="Unassembled WGS sequence"/>
</dbReference>
<evidence type="ECO:0000256" key="5">
    <source>
        <dbReference type="ARBA" id="ARBA00022989"/>
    </source>
</evidence>
<evidence type="ECO:0000313" key="9">
    <source>
        <dbReference type="EMBL" id="GAA2722672.1"/>
    </source>
</evidence>
<evidence type="ECO:0000256" key="7">
    <source>
        <dbReference type="RuleBase" id="RU003755"/>
    </source>
</evidence>
<feature type="transmembrane region" description="Helical" evidence="8">
    <location>
        <begin position="452"/>
        <end position="472"/>
    </location>
</feature>
<evidence type="ECO:0000256" key="2">
    <source>
        <dbReference type="ARBA" id="ARBA00022448"/>
    </source>
</evidence>
<dbReference type="InterPro" id="IPR000109">
    <property type="entry name" value="POT_fam"/>
</dbReference>
<feature type="transmembrane region" description="Helical" evidence="8">
    <location>
        <begin position="266"/>
        <end position="290"/>
    </location>
</feature>
<evidence type="ECO:0000256" key="4">
    <source>
        <dbReference type="ARBA" id="ARBA00022692"/>
    </source>
</evidence>
<proteinExistence type="inferred from homology"/>
<feature type="transmembrane region" description="Helical" evidence="8">
    <location>
        <begin position="172"/>
        <end position="192"/>
    </location>
</feature>
<keyword evidence="6 8" id="KW-0472">Membrane</keyword>
<dbReference type="SUPFAM" id="SSF103473">
    <property type="entry name" value="MFS general substrate transporter"/>
    <property type="match status" value="1"/>
</dbReference>
<dbReference type="RefSeq" id="WP_344437807.1">
    <property type="nucleotide sequence ID" value="NZ_BAAASL010000020.1"/>
</dbReference>
<dbReference type="InterPro" id="IPR005279">
    <property type="entry name" value="Dipep/tripep_permease"/>
</dbReference>
<keyword evidence="10" id="KW-1185">Reference proteome</keyword>
<evidence type="ECO:0000256" key="8">
    <source>
        <dbReference type="SAM" id="Phobius"/>
    </source>
</evidence>
<feature type="transmembrane region" description="Helical" evidence="8">
    <location>
        <begin position="80"/>
        <end position="99"/>
    </location>
</feature>
<name>A0ABP6GJ66_9ACTN</name>
<dbReference type="Pfam" id="PF00854">
    <property type="entry name" value="PTR2"/>
    <property type="match status" value="1"/>
</dbReference>
<organism evidence="9 10">
    <name type="scientific">Streptomyces luteosporeus</name>
    <dbReference type="NCBI Taxonomy" id="173856"/>
    <lineage>
        <taxon>Bacteria</taxon>
        <taxon>Bacillati</taxon>
        <taxon>Actinomycetota</taxon>
        <taxon>Actinomycetes</taxon>
        <taxon>Kitasatosporales</taxon>
        <taxon>Streptomycetaceae</taxon>
        <taxon>Streptomyces</taxon>
    </lineage>
</organism>
<dbReference type="Gene3D" id="1.20.1250.20">
    <property type="entry name" value="MFS general substrate transporter like domains"/>
    <property type="match status" value="1"/>
</dbReference>
<dbReference type="InterPro" id="IPR018456">
    <property type="entry name" value="PTR2_symporter_CS"/>
</dbReference>
<keyword evidence="3" id="KW-1003">Cell membrane</keyword>
<evidence type="ECO:0000313" key="10">
    <source>
        <dbReference type="Proteomes" id="UP001500886"/>
    </source>
</evidence>
<protein>
    <submittedName>
        <fullName evidence="9">MFS transporter</fullName>
    </submittedName>
</protein>
<keyword evidence="5 8" id="KW-1133">Transmembrane helix</keyword>
<keyword evidence="4 7" id="KW-0812">Transmembrane</keyword>
<feature type="transmembrane region" description="Helical" evidence="8">
    <location>
        <begin position="133"/>
        <end position="151"/>
    </location>
</feature>
<feature type="transmembrane region" description="Helical" evidence="8">
    <location>
        <begin position="111"/>
        <end position="127"/>
    </location>
</feature>
<evidence type="ECO:0000256" key="3">
    <source>
        <dbReference type="ARBA" id="ARBA00022475"/>
    </source>
</evidence>
<comment type="subcellular location">
    <subcellularLocation>
        <location evidence="1">Cell membrane</location>
        <topology evidence="1">Multi-pass membrane protein</topology>
    </subcellularLocation>
    <subcellularLocation>
        <location evidence="7">Membrane</location>
        <topology evidence="7">Multi-pass membrane protein</topology>
    </subcellularLocation>
</comment>
<feature type="transmembrane region" description="Helical" evidence="8">
    <location>
        <begin position="478"/>
        <end position="498"/>
    </location>
</feature>
<feature type="transmembrane region" description="Helical" evidence="8">
    <location>
        <begin position="356"/>
        <end position="373"/>
    </location>
</feature>
<evidence type="ECO:0000256" key="1">
    <source>
        <dbReference type="ARBA" id="ARBA00004651"/>
    </source>
</evidence>
<accession>A0ABP6GJ66</accession>
<dbReference type="NCBIfam" id="TIGR00924">
    <property type="entry name" value="yjdL_sub1_fam"/>
    <property type="match status" value="1"/>
</dbReference>
<dbReference type="CDD" id="cd17346">
    <property type="entry name" value="MFS_DtpA_like"/>
    <property type="match status" value="1"/>
</dbReference>
<dbReference type="PANTHER" id="PTHR23517:SF15">
    <property type="entry name" value="PROTON-DEPENDENT OLIGOPEPTIDE FAMILY TRANSPORT PROTEIN"/>
    <property type="match status" value="1"/>
</dbReference>
<sequence length="511" mass="54612">MASSLTKDAAQQETTSPARGGMTFFGHPFGLAPLFLTEMWERFSYYGMRALLVVYLISGGPDAKPGSQGGGLAMPEASSVAIYSVYVAMVYLLAMPGGWFGDRVWGPRKTVTIAASVIMSGHLLLAVPGKPTFFAGLALVAIGSGLLKSNISTMVGHLYDGPQDPRRDGGFTIFYIGINIGAFAAPLVIGTVGQEVNWHLGFGIAAAGMALGLLIFLWGTRHLDAKSSVVPKPLSAEERKATLMKALLWLGVAAAFYGVVGGTGHFTLNWALIPIALLGLIVPITVLARIKRDKELSATEQTKVSGYIWFFVAAAVFWMIFDQAGSTMSTFAEKKTTDNVFGLHFPSTWFQSVNPLWVMALAPVFAWLWVWLAKRDREPSTTVKFAMAMVGIGASFFVFAVPMGMAEGGHTVSPAWLLMIYMIQTMGELCLSPVGLSLTTKMAPQKYASQMLGVWFLAVTAGDCIMTLLATAKVPLDGVGVIVGQAAAATLAGIAVWVSRKKIEGLMGDVR</sequence>
<reference evidence="10" key="1">
    <citation type="journal article" date="2019" name="Int. J. Syst. Evol. Microbiol.">
        <title>The Global Catalogue of Microorganisms (GCM) 10K type strain sequencing project: providing services to taxonomists for standard genome sequencing and annotation.</title>
        <authorList>
            <consortium name="The Broad Institute Genomics Platform"/>
            <consortium name="The Broad Institute Genome Sequencing Center for Infectious Disease"/>
            <person name="Wu L."/>
            <person name="Ma J."/>
        </authorList>
    </citation>
    <scope>NUCLEOTIDE SEQUENCE [LARGE SCALE GENOMIC DNA]</scope>
    <source>
        <strain evidence="10">JCM 4542</strain>
    </source>
</reference>
<dbReference type="EMBL" id="BAAASL010000020">
    <property type="protein sequence ID" value="GAA2722672.1"/>
    <property type="molecule type" value="Genomic_DNA"/>
</dbReference>
<feature type="transmembrane region" description="Helical" evidence="8">
    <location>
        <begin position="385"/>
        <end position="406"/>
    </location>
</feature>
<keyword evidence="2 7" id="KW-0813">Transport</keyword>
<dbReference type="PANTHER" id="PTHR23517">
    <property type="entry name" value="RESISTANCE PROTEIN MDTM, PUTATIVE-RELATED-RELATED"/>
    <property type="match status" value="1"/>
</dbReference>
<feature type="transmembrane region" description="Helical" evidence="8">
    <location>
        <begin position="418"/>
        <end position="440"/>
    </location>
</feature>
<feature type="transmembrane region" description="Helical" evidence="8">
    <location>
        <begin position="198"/>
        <end position="220"/>
    </location>
</feature>
<comment type="caution">
    <text evidence="9">The sequence shown here is derived from an EMBL/GenBank/DDBJ whole genome shotgun (WGS) entry which is preliminary data.</text>
</comment>
<evidence type="ECO:0000256" key="6">
    <source>
        <dbReference type="ARBA" id="ARBA00023136"/>
    </source>
</evidence>
<dbReference type="PROSITE" id="PS01023">
    <property type="entry name" value="PTR2_2"/>
    <property type="match status" value="1"/>
</dbReference>
<dbReference type="InterPro" id="IPR050171">
    <property type="entry name" value="MFS_Transporters"/>
</dbReference>
<comment type="similarity">
    <text evidence="7">Belongs to the major facilitator superfamily. Proton-dependent oligopeptide transporter (POT/PTR) (TC 2.A.17) family.</text>
</comment>
<feature type="transmembrane region" description="Helical" evidence="8">
    <location>
        <begin position="302"/>
        <end position="321"/>
    </location>
</feature>
<dbReference type="InterPro" id="IPR036259">
    <property type="entry name" value="MFS_trans_sf"/>
</dbReference>
<feature type="transmembrane region" description="Helical" evidence="8">
    <location>
        <begin position="241"/>
        <end position="260"/>
    </location>
</feature>
<gene>
    <name evidence="9" type="ORF">GCM10010315_48360</name>
</gene>